<dbReference type="AlphaFoldDB" id="A0AA84ZHB6"/>
<accession>A0AA84ZHB6</accession>
<keyword evidence="1" id="KW-0732">Signal</keyword>
<evidence type="ECO:0000313" key="3">
    <source>
        <dbReference type="WBParaSite" id="SMRG1_2860.14"/>
    </source>
</evidence>
<feature type="signal peptide" evidence="1">
    <location>
        <begin position="1"/>
        <end position="24"/>
    </location>
</feature>
<reference evidence="3 4" key="1">
    <citation type="submission" date="2023-11" db="UniProtKB">
        <authorList>
            <consortium name="WormBaseParasite"/>
        </authorList>
    </citation>
    <scope>IDENTIFICATION</scope>
</reference>
<evidence type="ECO:0000313" key="2">
    <source>
        <dbReference type="Proteomes" id="UP000050790"/>
    </source>
</evidence>
<organism evidence="2 3">
    <name type="scientific">Schistosoma margrebowiei</name>
    <dbReference type="NCBI Taxonomy" id="48269"/>
    <lineage>
        <taxon>Eukaryota</taxon>
        <taxon>Metazoa</taxon>
        <taxon>Spiralia</taxon>
        <taxon>Lophotrochozoa</taxon>
        <taxon>Platyhelminthes</taxon>
        <taxon>Trematoda</taxon>
        <taxon>Digenea</taxon>
        <taxon>Strigeidida</taxon>
        <taxon>Schistosomatoidea</taxon>
        <taxon>Schistosomatidae</taxon>
        <taxon>Schistosoma</taxon>
    </lineage>
</organism>
<sequence length="85" mass="9744">MKGNNLRFLIFFSIMDNTIPLTSQTNTDCPAVGDTSIVFERTQTSDNHRRSHRYYQSIEEGLLLKICYIAVIEGLYSLRSALKQV</sequence>
<dbReference type="WBParaSite" id="SMRG1_2860.15">
    <property type="protein sequence ID" value="SMRG1_2860.15"/>
    <property type="gene ID" value="SMRG1_2860"/>
</dbReference>
<evidence type="ECO:0000256" key="1">
    <source>
        <dbReference type="SAM" id="SignalP"/>
    </source>
</evidence>
<name>A0AA84ZHB6_9TREM</name>
<feature type="chain" id="PRO_5041630327" description="Secreted protein" evidence="1">
    <location>
        <begin position="25"/>
        <end position="85"/>
    </location>
</feature>
<protein>
    <recommendedName>
        <fullName evidence="5">Secreted protein</fullName>
    </recommendedName>
</protein>
<proteinExistence type="predicted"/>
<evidence type="ECO:0000313" key="4">
    <source>
        <dbReference type="WBParaSite" id="SMRG1_2860.15"/>
    </source>
</evidence>
<evidence type="ECO:0008006" key="5">
    <source>
        <dbReference type="Google" id="ProtNLM"/>
    </source>
</evidence>
<dbReference type="WBParaSite" id="SMRG1_2860.14">
    <property type="protein sequence ID" value="SMRG1_2860.14"/>
    <property type="gene ID" value="SMRG1_2860"/>
</dbReference>
<dbReference type="Proteomes" id="UP000050790">
    <property type="component" value="Unassembled WGS sequence"/>
</dbReference>
<dbReference type="WBParaSite" id="SMRG1_2860.7">
    <property type="protein sequence ID" value="SMRG1_2860.7"/>
    <property type="gene ID" value="SMRG1_2860"/>
</dbReference>